<sequence>MHDTGLRWLYKKDWDFDSVPDGGTYEAYTKALLICSNGDGQITEEERAWVLGLAAALDAPAPLMEELRTYPATEDVHDVLARSENAAANKRALIYDAIRACSADGSLHPDELSAIRKMNHHLDHPDELVDQYLALHEQEQRLRAERVRLTWPDPATKPF</sequence>
<dbReference type="Proteomes" id="UP000306628">
    <property type="component" value="Unassembled WGS sequence"/>
</dbReference>
<organism evidence="1 2">
    <name type="scientific">Nonomuraea zeae</name>
    <dbReference type="NCBI Taxonomy" id="1642303"/>
    <lineage>
        <taxon>Bacteria</taxon>
        <taxon>Bacillati</taxon>
        <taxon>Actinomycetota</taxon>
        <taxon>Actinomycetes</taxon>
        <taxon>Streptosporangiales</taxon>
        <taxon>Streptosporangiaceae</taxon>
        <taxon>Nonomuraea</taxon>
    </lineage>
</organism>
<reference evidence="1 2" key="1">
    <citation type="submission" date="2019-05" db="EMBL/GenBank/DDBJ databases">
        <title>Draft genome sequence of Nonomuraea zeae DSM 100528.</title>
        <authorList>
            <person name="Saricaoglu S."/>
            <person name="Isik K."/>
        </authorList>
    </citation>
    <scope>NUCLEOTIDE SEQUENCE [LARGE SCALE GENOMIC DNA]</scope>
    <source>
        <strain evidence="1 2">DSM 100528</strain>
    </source>
</reference>
<dbReference type="SUPFAM" id="SSF158682">
    <property type="entry name" value="TerB-like"/>
    <property type="match status" value="1"/>
</dbReference>
<comment type="caution">
    <text evidence="1">The sequence shown here is derived from an EMBL/GenBank/DDBJ whole genome shotgun (WGS) entry which is preliminary data.</text>
</comment>
<dbReference type="Gene3D" id="1.10.3680.10">
    <property type="entry name" value="TerB-like"/>
    <property type="match status" value="1"/>
</dbReference>
<name>A0A5S4GY06_9ACTN</name>
<dbReference type="InterPro" id="IPR029024">
    <property type="entry name" value="TerB-like"/>
</dbReference>
<dbReference type="EMBL" id="VCKX01000013">
    <property type="protein sequence ID" value="TMR37875.1"/>
    <property type="molecule type" value="Genomic_DNA"/>
</dbReference>
<dbReference type="RefSeq" id="WP_138688683.1">
    <property type="nucleotide sequence ID" value="NZ_JBHSAZ010000013.1"/>
</dbReference>
<dbReference type="OrthoDB" id="466680at2"/>
<accession>A0A5S4GY06</accession>
<keyword evidence="2" id="KW-1185">Reference proteome</keyword>
<evidence type="ECO:0000313" key="2">
    <source>
        <dbReference type="Proteomes" id="UP000306628"/>
    </source>
</evidence>
<gene>
    <name evidence="1" type="ORF">ETD85_06505</name>
</gene>
<protein>
    <submittedName>
        <fullName evidence="1">Tellurium resistance protein</fullName>
    </submittedName>
</protein>
<evidence type="ECO:0000313" key="1">
    <source>
        <dbReference type="EMBL" id="TMR37875.1"/>
    </source>
</evidence>
<proteinExistence type="predicted"/>
<dbReference type="AlphaFoldDB" id="A0A5S4GY06"/>